<dbReference type="EMBL" id="CP030144">
    <property type="protein sequence ID" value="AXR64035.1"/>
    <property type="molecule type" value="Genomic_DNA"/>
</dbReference>
<evidence type="ECO:0000313" key="20">
    <source>
        <dbReference type="Proteomes" id="UP000258889"/>
    </source>
</evidence>
<dbReference type="EMBL" id="CP030145">
    <property type="protein sequence ID" value="AXR66495.1"/>
    <property type="molecule type" value="Genomic_DNA"/>
</dbReference>
<dbReference type="EMBL" id="CP030144">
    <property type="protein sequence ID" value="AXR65573.1"/>
    <property type="molecule type" value="Genomic_DNA"/>
</dbReference>
<dbReference type="EMBL" id="CP030145">
    <property type="protein sequence ID" value="AXR66520.1"/>
    <property type="molecule type" value="Genomic_DNA"/>
</dbReference>
<evidence type="ECO:0000313" key="11">
    <source>
        <dbReference type="EMBL" id="AXR65007.1"/>
    </source>
</evidence>
<dbReference type="EMBL" id="CP030144">
    <property type="protein sequence ID" value="AXR64746.1"/>
    <property type="molecule type" value="Genomic_DNA"/>
</dbReference>
<dbReference type="EMBL" id="CP030145">
    <property type="protein sequence ID" value="AXR66278.1"/>
    <property type="molecule type" value="Genomic_DNA"/>
</dbReference>
<dbReference type="EMBL" id="CP030144">
    <property type="protein sequence ID" value="AXR65052.1"/>
    <property type="molecule type" value="Genomic_DNA"/>
</dbReference>
<dbReference type="EMBL" id="CP030144">
    <property type="protein sequence ID" value="AXR63879.1"/>
    <property type="molecule type" value="Genomic_DNA"/>
</dbReference>
<keyword evidence="20" id="KW-1185">Reference proteome</keyword>
<evidence type="ECO:0000313" key="9">
    <source>
        <dbReference type="EMBL" id="AXR64746.1"/>
    </source>
</evidence>
<sequence length="269" mass="31500">MKSDLGHLDIPEEIWKRLHPLLPKRKTNSKKGGRPRLDDRVAMAAIFYRVRTGIQWRYIPPMFGSKSTLHRRFQEWVASGVFDKIEKEALKLYERTVKIRTKRMASDGSFARAPKGGPFTGPNPTDRGKRGLKRHILVDRRGAPVAFVIASAGTHDSKLLFPTLEKFKVFRNKKLLKPEILSLDKAYSNKTIKNNLKKKNIQYRIPNKKNARNPEWIAPLNPFRWTVERTFAWFNAFRAIKTCWEFKFENYKALFQIAFAIILIRMSWK</sequence>
<dbReference type="PANTHER" id="PTHR30007:SF0">
    <property type="entry name" value="TRANSPOSASE"/>
    <property type="match status" value="1"/>
</dbReference>
<feature type="region of interest" description="Disordered" evidence="1">
    <location>
        <begin position="108"/>
        <end position="128"/>
    </location>
</feature>
<accession>A0ABM6Y9U7</accession>
<dbReference type="EMBL" id="CP030144">
    <property type="protein sequence ID" value="AXR64978.1"/>
    <property type="molecule type" value="Genomic_DNA"/>
</dbReference>
<evidence type="ECO:0000313" key="4">
    <source>
        <dbReference type="EMBL" id="AXR63879.1"/>
    </source>
</evidence>
<dbReference type="PANTHER" id="PTHR30007">
    <property type="entry name" value="PHP DOMAIN PROTEIN"/>
    <property type="match status" value="1"/>
</dbReference>
<proteinExistence type="predicted"/>
<evidence type="ECO:0000313" key="14">
    <source>
        <dbReference type="EMBL" id="AXR65341.1"/>
    </source>
</evidence>
<feature type="domain" description="Transposase IS4-like" evidence="2">
    <location>
        <begin position="105"/>
        <end position="263"/>
    </location>
</feature>
<dbReference type="EMBL" id="CP030144">
    <property type="protein sequence ID" value="AXR65007.1"/>
    <property type="molecule type" value="Genomic_DNA"/>
</dbReference>
<evidence type="ECO:0000313" key="18">
    <source>
        <dbReference type="EMBL" id="AXR66495.1"/>
    </source>
</evidence>
<name>A0ABM6Y9U7_9LEPT</name>
<dbReference type="Pfam" id="PF01609">
    <property type="entry name" value="DDE_Tnp_1"/>
    <property type="match status" value="1"/>
</dbReference>
<gene>
    <name evidence="4" type="ORF">DQM28_06195</name>
    <name evidence="5" type="ORF">DQM28_06700</name>
    <name evidence="6" type="ORF">DQM28_07165</name>
    <name evidence="7" type="ORF">DQM28_08725</name>
    <name evidence="8" type="ORF">DQM28_09310</name>
    <name evidence="9" type="ORF">DQM28_11490</name>
    <name evidence="10" type="ORF">DQM28_12910</name>
    <name evidence="11" type="ORF">DQM28_13105</name>
    <name evidence="12" type="ORF">DQM28_13380</name>
    <name evidence="13" type="ORF">DQM28_13850</name>
    <name evidence="14" type="ORF">DQM28_15095</name>
    <name evidence="15" type="ORF">DQM28_16475</name>
    <name evidence="16" type="ORF">DQM28_18310</name>
    <name evidence="17" type="ORF">DQM28_18770</name>
    <name evidence="18" type="ORF">DQM28_20100</name>
    <name evidence="19" type="ORF">DQM28_20260</name>
</gene>
<evidence type="ECO:0000259" key="3">
    <source>
        <dbReference type="Pfam" id="PF13340"/>
    </source>
</evidence>
<dbReference type="InterPro" id="IPR025161">
    <property type="entry name" value="IS402-like_dom"/>
</dbReference>
<evidence type="ECO:0000313" key="15">
    <source>
        <dbReference type="EMBL" id="AXR65573.1"/>
    </source>
</evidence>
<reference evidence="9 20" key="2">
    <citation type="submission" date="2018-09" db="EMBL/GenBank/DDBJ databases">
        <title>Complete Genome sequences of three Leptospira mayottensis isolates obtained from Tenrecid mammals endemic to the Malagasy region.</title>
        <authorList>
            <person name="Cordonin C."/>
            <person name="Toty C."/>
        </authorList>
    </citation>
    <scope>NUCLEOTIDE SEQUENCE [LARGE SCALE GENOMIC DNA]</scope>
    <source>
        <strain evidence="9 20">MDI222</strain>
    </source>
</reference>
<dbReference type="Proteomes" id="UP000258889">
    <property type="component" value="Chromosome ii"/>
</dbReference>
<reference evidence="9 20" key="1">
    <citation type="submission" date="2018-06" db="EMBL/GenBank/DDBJ databases">
        <authorList>
            <person name="Tortosa P."/>
        </authorList>
    </citation>
    <scope>NUCLEOTIDE SEQUENCE [LARGE SCALE GENOMIC DNA]</scope>
    <source>
        <strain evidence="9 20">MDI222</strain>
    </source>
</reference>
<evidence type="ECO:0000313" key="7">
    <source>
        <dbReference type="EMBL" id="AXR64290.1"/>
    </source>
</evidence>
<evidence type="ECO:0000313" key="8">
    <source>
        <dbReference type="EMBL" id="AXR64380.1"/>
    </source>
</evidence>
<organism evidence="9 20">
    <name type="scientific">Leptospira mayottensis</name>
    <dbReference type="NCBI Taxonomy" id="1137606"/>
    <lineage>
        <taxon>Bacteria</taxon>
        <taxon>Pseudomonadati</taxon>
        <taxon>Spirochaetota</taxon>
        <taxon>Spirochaetia</taxon>
        <taxon>Leptospirales</taxon>
        <taxon>Leptospiraceae</taxon>
        <taxon>Leptospira</taxon>
    </lineage>
</organism>
<dbReference type="EMBL" id="CP030144">
    <property type="protein sequence ID" value="AXR65132.1"/>
    <property type="molecule type" value="Genomic_DNA"/>
</dbReference>
<dbReference type="EMBL" id="CP030144">
    <property type="protein sequence ID" value="AXR63957.1"/>
    <property type="molecule type" value="Genomic_DNA"/>
</dbReference>
<protein>
    <submittedName>
        <fullName evidence="9">IS5 family transposase</fullName>
    </submittedName>
</protein>
<evidence type="ECO:0000313" key="13">
    <source>
        <dbReference type="EMBL" id="AXR65132.1"/>
    </source>
</evidence>
<evidence type="ECO:0000313" key="5">
    <source>
        <dbReference type="EMBL" id="AXR63957.1"/>
    </source>
</evidence>
<dbReference type="Proteomes" id="UP000258889">
    <property type="component" value="Chromosome i"/>
</dbReference>
<evidence type="ECO:0000313" key="10">
    <source>
        <dbReference type="EMBL" id="AXR64978.1"/>
    </source>
</evidence>
<dbReference type="NCBIfam" id="NF033580">
    <property type="entry name" value="transpos_IS5_3"/>
    <property type="match status" value="1"/>
</dbReference>
<dbReference type="Pfam" id="PF13340">
    <property type="entry name" value="DUF4096"/>
    <property type="match status" value="1"/>
</dbReference>
<evidence type="ECO:0000313" key="16">
    <source>
        <dbReference type="EMBL" id="AXR65860.1"/>
    </source>
</evidence>
<dbReference type="EMBL" id="CP030144">
    <property type="protein sequence ID" value="AXR65860.1"/>
    <property type="molecule type" value="Genomic_DNA"/>
</dbReference>
<evidence type="ECO:0000259" key="2">
    <source>
        <dbReference type="Pfam" id="PF01609"/>
    </source>
</evidence>
<dbReference type="EMBL" id="CP030144">
    <property type="protein sequence ID" value="AXR64290.1"/>
    <property type="molecule type" value="Genomic_DNA"/>
</dbReference>
<evidence type="ECO:0000313" key="17">
    <source>
        <dbReference type="EMBL" id="AXR66278.1"/>
    </source>
</evidence>
<evidence type="ECO:0000313" key="12">
    <source>
        <dbReference type="EMBL" id="AXR65052.1"/>
    </source>
</evidence>
<dbReference type="EMBL" id="CP030144">
    <property type="protein sequence ID" value="AXR64380.1"/>
    <property type="molecule type" value="Genomic_DNA"/>
</dbReference>
<dbReference type="EMBL" id="CP030144">
    <property type="protein sequence ID" value="AXR65341.1"/>
    <property type="molecule type" value="Genomic_DNA"/>
</dbReference>
<dbReference type="InterPro" id="IPR002559">
    <property type="entry name" value="Transposase_11"/>
</dbReference>
<evidence type="ECO:0000256" key="1">
    <source>
        <dbReference type="SAM" id="MobiDB-lite"/>
    </source>
</evidence>
<evidence type="ECO:0000313" key="19">
    <source>
        <dbReference type="EMBL" id="AXR66520.1"/>
    </source>
</evidence>
<evidence type="ECO:0000313" key="6">
    <source>
        <dbReference type="EMBL" id="AXR64035.1"/>
    </source>
</evidence>
<feature type="domain" description="Insertion element IS402-like" evidence="3">
    <location>
        <begin position="11"/>
        <end position="85"/>
    </location>
</feature>